<keyword evidence="1" id="KW-0732">Signal</keyword>
<evidence type="ECO:0000313" key="2">
    <source>
        <dbReference type="EMBL" id="GAA1969538.1"/>
    </source>
</evidence>
<feature type="chain" id="PRO_5046176137" description="Bacterial Ig-like domain-containing protein" evidence="1">
    <location>
        <begin position="30"/>
        <end position="626"/>
    </location>
</feature>
<proteinExistence type="predicted"/>
<evidence type="ECO:0000256" key="1">
    <source>
        <dbReference type="SAM" id="SignalP"/>
    </source>
</evidence>
<evidence type="ECO:0008006" key="4">
    <source>
        <dbReference type="Google" id="ProtNLM"/>
    </source>
</evidence>
<comment type="caution">
    <text evidence="2">The sequence shown here is derived from an EMBL/GenBank/DDBJ whole genome shotgun (WGS) entry which is preliminary data.</text>
</comment>
<evidence type="ECO:0000313" key="3">
    <source>
        <dbReference type="Proteomes" id="UP001500571"/>
    </source>
</evidence>
<name>A0ABN2RI95_9ACTN</name>
<organism evidence="2 3">
    <name type="scientific">Nocardioides panacihumi</name>
    <dbReference type="NCBI Taxonomy" id="400774"/>
    <lineage>
        <taxon>Bacteria</taxon>
        <taxon>Bacillati</taxon>
        <taxon>Actinomycetota</taxon>
        <taxon>Actinomycetes</taxon>
        <taxon>Propionibacteriales</taxon>
        <taxon>Nocardioidaceae</taxon>
        <taxon>Nocardioides</taxon>
    </lineage>
</organism>
<dbReference type="Proteomes" id="UP001500571">
    <property type="component" value="Unassembled WGS sequence"/>
</dbReference>
<sequence length="626" mass="62664">MKVTTFAKAAVSASAVAALTLGLSTTAFAVTGPTATQEDPTGTPAATTLVGVGSDTTQDVMYGVAQAINAGQATPVIASYTATGGTTITYRSGKATARPNGSGAGYKALNDSIGLTAAGNANAGDVDFARASGTQGIAATGTSGVTTDIPFAVDTMGVAVPAGSPFLLTNAGAGLTITDLYNIYAGVDTYVDTTDGSLETAAGTNRIPIHAFVPKPTSGSRQFFLTQLATQGQGIAVGTNKGDSLYTANTYSATGPFIGAVDSAGAAVQEHDATVLTSEPSTVAAIAPFSGAKFIGYHNGKIADPDAGRTAGTDYKLVPFKSTVAGGESGVLPYTDNAGVYAPNAGYKTYATKGTEGAAFNLFRDVYNIIPTAAWKNPTANAKYALLNSTFVGATSKVCQAASAITAFGFLTADNCGATTKTYDTPSTATVTPSVKTAGVAGKSTVFNVNVQSNGNGGGTATITVAGKDYTGTVAAGQTDGTVTVPTPAAGTFAYTGTFTPNLAGVAPAQMAPGSFAVAKAPVVAPVKVNATIRAVAPKVSHTKKAKVAVTVTASRTVPTGKVTVVVKKGTRTLVTVANRPLVSGKAVVTLTKKLKKGSYAVFVSYTGDAKVNRVALRSVTTLKVK</sequence>
<dbReference type="EMBL" id="BAAAPB010000004">
    <property type="protein sequence ID" value="GAA1969538.1"/>
    <property type="molecule type" value="Genomic_DNA"/>
</dbReference>
<dbReference type="InterPro" id="IPR017868">
    <property type="entry name" value="Filamin/ABP280_repeat-like"/>
</dbReference>
<protein>
    <recommendedName>
        <fullName evidence="4">Bacterial Ig-like domain-containing protein</fullName>
    </recommendedName>
</protein>
<gene>
    <name evidence="2" type="ORF">GCM10009798_32670</name>
</gene>
<reference evidence="2 3" key="1">
    <citation type="journal article" date="2019" name="Int. J. Syst. Evol. Microbiol.">
        <title>The Global Catalogue of Microorganisms (GCM) 10K type strain sequencing project: providing services to taxonomists for standard genome sequencing and annotation.</title>
        <authorList>
            <consortium name="The Broad Institute Genomics Platform"/>
            <consortium name="The Broad Institute Genome Sequencing Center for Infectious Disease"/>
            <person name="Wu L."/>
            <person name="Ma J."/>
        </authorList>
    </citation>
    <scope>NUCLEOTIDE SEQUENCE [LARGE SCALE GENOMIC DNA]</scope>
    <source>
        <strain evidence="2 3">JCM 15309</strain>
    </source>
</reference>
<feature type="signal peptide" evidence="1">
    <location>
        <begin position="1"/>
        <end position="29"/>
    </location>
</feature>
<dbReference type="SUPFAM" id="SSF53850">
    <property type="entry name" value="Periplasmic binding protein-like II"/>
    <property type="match status" value="1"/>
</dbReference>
<keyword evidence="3" id="KW-1185">Reference proteome</keyword>
<dbReference type="PROSITE" id="PS50194">
    <property type="entry name" value="FILAMIN_REPEAT"/>
    <property type="match status" value="1"/>
</dbReference>
<accession>A0ABN2RI95</accession>
<dbReference type="RefSeq" id="WP_344046603.1">
    <property type="nucleotide sequence ID" value="NZ_BAAAPB010000004.1"/>
</dbReference>